<dbReference type="SUPFAM" id="SSF48452">
    <property type="entry name" value="TPR-like"/>
    <property type="match status" value="1"/>
</dbReference>
<reference evidence="3 4" key="1">
    <citation type="submission" date="2021-09" db="EMBL/GenBank/DDBJ databases">
        <title>Genomic insights and catalytic innovation underlie evolution of tropane alkaloids biosynthesis.</title>
        <authorList>
            <person name="Wang Y.-J."/>
            <person name="Tian T."/>
            <person name="Huang J.-P."/>
            <person name="Huang S.-X."/>
        </authorList>
    </citation>
    <scope>NUCLEOTIDE SEQUENCE [LARGE SCALE GENOMIC DNA]</scope>
    <source>
        <strain evidence="3">KIB-2018</strain>
        <tissue evidence="3">Leaf</tissue>
    </source>
</reference>
<dbReference type="SMART" id="SM00028">
    <property type="entry name" value="TPR"/>
    <property type="match status" value="2"/>
</dbReference>
<evidence type="ECO:0000313" key="3">
    <source>
        <dbReference type="EMBL" id="KAJ8747979.1"/>
    </source>
</evidence>
<dbReference type="Pfam" id="PF13414">
    <property type="entry name" value="TPR_11"/>
    <property type="match status" value="1"/>
</dbReference>
<sequence length="213" mass="23376">MDPMVSDILLQVGLILLLVFVFLKIHDVPSRILSKLRIPNKANIQAKRHFVRGAQLLSQAASPSNSRAISISLAKQAEEEAQRAIAFDPKDAAAHILKALALDLQGFKTSALESLDVALSPIAVKSLSDKERGDALFKRADMTMQTKRQERLESAVNDLTEAVKLSPENAEAFNLLGKCYESKNMKEEAEKAYEMGRNVKAEVTGEGKDGRSD</sequence>
<gene>
    <name evidence="3" type="ORF">K2173_013117</name>
</gene>
<dbReference type="PANTHER" id="PTHR44858">
    <property type="entry name" value="TETRATRICOPEPTIDE REPEAT PROTEIN 6"/>
    <property type="match status" value="1"/>
</dbReference>
<evidence type="ECO:0000256" key="2">
    <source>
        <dbReference type="ARBA" id="ARBA00022803"/>
    </source>
</evidence>
<comment type="caution">
    <text evidence="3">The sequence shown here is derived from an EMBL/GenBank/DDBJ whole genome shotgun (WGS) entry which is preliminary data.</text>
</comment>
<evidence type="ECO:0000256" key="1">
    <source>
        <dbReference type="ARBA" id="ARBA00022737"/>
    </source>
</evidence>
<keyword evidence="2" id="KW-0802">TPR repeat</keyword>
<dbReference type="Proteomes" id="UP001159364">
    <property type="component" value="Unassembled WGS sequence"/>
</dbReference>
<dbReference type="Gene3D" id="1.25.40.10">
    <property type="entry name" value="Tetratricopeptide repeat domain"/>
    <property type="match status" value="1"/>
</dbReference>
<dbReference type="PANTHER" id="PTHR44858:SF1">
    <property type="entry name" value="UDP-N-ACETYLGLUCOSAMINE--PEPTIDE N-ACETYLGLUCOSAMINYLTRANSFERASE SPINDLY-RELATED"/>
    <property type="match status" value="1"/>
</dbReference>
<dbReference type="InterPro" id="IPR019734">
    <property type="entry name" value="TPR_rpt"/>
</dbReference>
<dbReference type="InterPro" id="IPR050498">
    <property type="entry name" value="Ycf3"/>
</dbReference>
<dbReference type="EMBL" id="JAIWQS010000045">
    <property type="protein sequence ID" value="KAJ8747979.1"/>
    <property type="molecule type" value="Genomic_DNA"/>
</dbReference>
<name>A0AAV8S7B6_9ROSI</name>
<protein>
    <submittedName>
        <fullName evidence="3">Uncharacterized protein</fullName>
    </submittedName>
</protein>
<accession>A0AAV8S7B6</accession>
<keyword evidence="1" id="KW-0677">Repeat</keyword>
<proteinExistence type="predicted"/>
<dbReference type="InterPro" id="IPR011990">
    <property type="entry name" value="TPR-like_helical_dom_sf"/>
</dbReference>
<keyword evidence="4" id="KW-1185">Reference proteome</keyword>
<evidence type="ECO:0000313" key="4">
    <source>
        <dbReference type="Proteomes" id="UP001159364"/>
    </source>
</evidence>
<organism evidence="3 4">
    <name type="scientific">Erythroxylum novogranatense</name>
    <dbReference type="NCBI Taxonomy" id="1862640"/>
    <lineage>
        <taxon>Eukaryota</taxon>
        <taxon>Viridiplantae</taxon>
        <taxon>Streptophyta</taxon>
        <taxon>Embryophyta</taxon>
        <taxon>Tracheophyta</taxon>
        <taxon>Spermatophyta</taxon>
        <taxon>Magnoliopsida</taxon>
        <taxon>eudicotyledons</taxon>
        <taxon>Gunneridae</taxon>
        <taxon>Pentapetalae</taxon>
        <taxon>rosids</taxon>
        <taxon>fabids</taxon>
        <taxon>Malpighiales</taxon>
        <taxon>Erythroxylaceae</taxon>
        <taxon>Erythroxylum</taxon>
    </lineage>
</organism>
<dbReference type="AlphaFoldDB" id="A0AAV8S7B6"/>